<sequence>MHTLSHTSCRSTAELQGSPCSANAFVQWFFYSSPMIHPSQLQQPQPPSSATAIAASPSTWKCIQWFLFIQKHLQSQQQRPQSSGVTSGSGSANLQNFPTQKTQPPQQLQQSHNQYVQSARPRHLEGEPW</sequence>
<reference evidence="2" key="1">
    <citation type="submission" date="2020-06" db="EMBL/GenBank/DDBJ databases">
        <authorList>
            <person name="Li T."/>
            <person name="Hu X."/>
            <person name="Zhang T."/>
            <person name="Song X."/>
            <person name="Zhang H."/>
            <person name="Dai N."/>
            <person name="Sheng W."/>
            <person name="Hou X."/>
            <person name="Wei L."/>
        </authorList>
    </citation>
    <scope>NUCLEOTIDE SEQUENCE</scope>
    <source>
        <strain evidence="2">G02</strain>
        <tissue evidence="2">Leaf</tissue>
    </source>
</reference>
<feature type="compositionally biased region" description="Low complexity" evidence="1">
    <location>
        <begin position="95"/>
        <end position="114"/>
    </location>
</feature>
<dbReference type="EMBL" id="JACGWJ010000006">
    <property type="protein sequence ID" value="KAL0414551.1"/>
    <property type="molecule type" value="Genomic_DNA"/>
</dbReference>
<feature type="compositionally biased region" description="Polar residues" evidence="1">
    <location>
        <begin position="77"/>
        <end position="94"/>
    </location>
</feature>
<organism evidence="2">
    <name type="scientific">Sesamum radiatum</name>
    <name type="common">Black benniseed</name>
    <dbReference type="NCBI Taxonomy" id="300843"/>
    <lineage>
        <taxon>Eukaryota</taxon>
        <taxon>Viridiplantae</taxon>
        <taxon>Streptophyta</taxon>
        <taxon>Embryophyta</taxon>
        <taxon>Tracheophyta</taxon>
        <taxon>Spermatophyta</taxon>
        <taxon>Magnoliopsida</taxon>
        <taxon>eudicotyledons</taxon>
        <taxon>Gunneridae</taxon>
        <taxon>Pentapetalae</taxon>
        <taxon>asterids</taxon>
        <taxon>lamiids</taxon>
        <taxon>Lamiales</taxon>
        <taxon>Pedaliaceae</taxon>
        <taxon>Sesamum</taxon>
    </lineage>
</organism>
<proteinExistence type="predicted"/>
<accession>A0AAW2UG91</accession>
<name>A0AAW2UG91_SESRA</name>
<dbReference type="AlphaFoldDB" id="A0AAW2UG91"/>
<reference evidence="2" key="2">
    <citation type="journal article" date="2024" name="Plant">
        <title>Genomic evolution and insights into agronomic trait innovations of Sesamum species.</title>
        <authorList>
            <person name="Miao H."/>
            <person name="Wang L."/>
            <person name="Qu L."/>
            <person name="Liu H."/>
            <person name="Sun Y."/>
            <person name="Le M."/>
            <person name="Wang Q."/>
            <person name="Wei S."/>
            <person name="Zheng Y."/>
            <person name="Lin W."/>
            <person name="Duan Y."/>
            <person name="Cao H."/>
            <person name="Xiong S."/>
            <person name="Wang X."/>
            <person name="Wei L."/>
            <person name="Li C."/>
            <person name="Ma Q."/>
            <person name="Ju M."/>
            <person name="Zhao R."/>
            <person name="Li G."/>
            <person name="Mu C."/>
            <person name="Tian Q."/>
            <person name="Mei H."/>
            <person name="Zhang T."/>
            <person name="Gao T."/>
            <person name="Zhang H."/>
        </authorList>
    </citation>
    <scope>NUCLEOTIDE SEQUENCE</scope>
    <source>
        <strain evidence="2">G02</strain>
    </source>
</reference>
<evidence type="ECO:0000313" key="2">
    <source>
        <dbReference type="EMBL" id="KAL0414551.1"/>
    </source>
</evidence>
<feature type="region of interest" description="Disordered" evidence="1">
    <location>
        <begin position="77"/>
        <end position="129"/>
    </location>
</feature>
<evidence type="ECO:0000256" key="1">
    <source>
        <dbReference type="SAM" id="MobiDB-lite"/>
    </source>
</evidence>
<protein>
    <submittedName>
        <fullName evidence="2">Uncharacterized protein</fullName>
    </submittedName>
</protein>
<comment type="caution">
    <text evidence="2">The sequence shown here is derived from an EMBL/GenBank/DDBJ whole genome shotgun (WGS) entry which is preliminary data.</text>
</comment>
<gene>
    <name evidence="2" type="ORF">Sradi_1656800</name>
</gene>